<keyword evidence="3" id="KW-0378">Hydrolase</keyword>
<sequence length="602" mass="67997">MAQLPLKFYEWIATRFYQKKPLDLQLLFVHLIERSLSSRREDNARVLTSYLDHDYWLFRFIAGKNIAQLHDRVSIENELISLLRDPDRKVREGGAQGLATLLQQDFFAWSSLITNGLEKKEKLLSLSLLLSILQFLQASSAANLSCDQYNQIASWFNGLKKTNFPAITHHFVTFCTPVISTHHPLLWNQLLKEDEKNWETTADLPIPDSLIDQIIGQDDAVRLIRRASRQHRSVLLIGEPGTGKSLLAKAMTNELSFYPLEDILIEQNTQQPYHPMVKTLTAGEGLTHLDQISKQASSQKQRLLFLLGFSGITLMGSILFYAFTQQQPLTLLWGLGPLIALPFLYRMWRQPSHRSIKLLVDNSQGNHVPFVDATGMQAGGLLGDIRHDPYQSGGNETPPHELIEAGAIHLAHQGVLYIDEVSTLGMESQQSLLSAFQEKKLAITGRNSNSSGTMIRTQAVPCNFILVLAGNDQDIEGMHPALRSRIQGNGYEIYMKNFMPDTKENRLKVAQFVAQEVKRDGKIPPFQRKAVERVIEEAKRRSERKESMTTRFRELGGLIRAAGDIAVERGATEVTHHDVTDALTETRTIEEQKTATIQPTMN</sequence>
<gene>
    <name evidence="3" type="ORF">SAMN05444972_1068</name>
</gene>
<dbReference type="Gene3D" id="1.10.8.60">
    <property type="match status" value="1"/>
</dbReference>
<dbReference type="InterPro" id="IPR050764">
    <property type="entry name" value="CbbQ/NirQ/NorQ/GpvN"/>
</dbReference>
<dbReference type="AlphaFoldDB" id="A0A1I6RX45"/>
<keyword evidence="1" id="KW-1133">Transmembrane helix</keyword>
<dbReference type="RefSeq" id="WP_091836750.1">
    <property type="nucleotide sequence ID" value="NZ_FPAA01000006.1"/>
</dbReference>
<dbReference type="GO" id="GO:0008233">
    <property type="term" value="F:peptidase activity"/>
    <property type="evidence" value="ECO:0007669"/>
    <property type="project" value="UniProtKB-KW"/>
</dbReference>
<proteinExistence type="predicted"/>
<dbReference type="GO" id="GO:0005524">
    <property type="term" value="F:ATP binding"/>
    <property type="evidence" value="ECO:0007669"/>
    <property type="project" value="InterPro"/>
</dbReference>
<keyword evidence="1" id="KW-0812">Transmembrane</keyword>
<dbReference type="GO" id="GO:0016887">
    <property type="term" value="F:ATP hydrolysis activity"/>
    <property type="evidence" value="ECO:0007669"/>
    <property type="project" value="InterPro"/>
</dbReference>
<dbReference type="GO" id="GO:0006508">
    <property type="term" value="P:proteolysis"/>
    <property type="evidence" value="ECO:0007669"/>
    <property type="project" value="UniProtKB-KW"/>
</dbReference>
<dbReference type="InterPro" id="IPR027417">
    <property type="entry name" value="P-loop_NTPase"/>
</dbReference>
<dbReference type="SMART" id="SM00382">
    <property type="entry name" value="AAA"/>
    <property type="match status" value="1"/>
</dbReference>
<accession>A0A1I6RX45</accession>
<dbReference type="GO" id="GO:0006355">
    <property type="term" value="P:regulation of DNA-templated transcription"/>
    <property type="evidence" value="ECO:0007669"/>
    <property type="project" value="InterPro"/>
</dbReference>
<dbReference type="InterPro" id="IPR003593">
    <property type="entry name" value="AAA+_ATPase"/>
</dbReference>
<feature type="transmembrane region" description="Helical" evidence="1">
    <location>
        <begin position="329"/>
        <end position="348"/>
    </location>
</feature>
<protein>
    <submittedName>
        <fullName evidence="3">Lon-related putative ATP-dependent protease</fullName>
    </submittedName>
</protein>
<evidence type="ECO:0000313" key="3">
    <source>
        <dbReference type="EMBL" id="SFS69263.1"/>
    </source>
</evidence>
<evidence type="ECO:0000256" key="1">
    <source>
        <dbReference type="SAM" id="Phobius"/>
    </source>
</evidence>
<reference evidence="4" key="1">
    <citation type="submission" date="2016-10" db="EMBL/GenBank/DDBJ databases">
        <authorList>
            <person name="Varghese N."/>
            <person name="Submissions S."/>
        </authorList>
    </citation>
    <scope>NUCLEOTIDE SEQUENCE [LARGE SCALE GENOMIC DNA]</scope>
    <source>
        <strain evidence="4">DSM 45789</strain>
    </source>
</reference>
<dbReference type="PANTHER" id="PTHR42759:SF1">
    <property type="entry name" value="MAGNESIUM-CHELATASE SUBUNIT CHLD"/>
    <property type="match status" value="1"/>
</dbReference>
<name>A0A1I6RX45_9BACL</name>
<dbReference type="InterPro" id="IPR046843">
    <property type="entry name" value="LonB_AAA-LID"/>
</dbReference>
<dbReference type="InterPro" id="IPR002078">
    <property type="entry name" value="Sigma_54_int"/>
</dbReference>
<dbReference type="Gene3D" id="3.40.50.300">
    <property type="entry name" value="P-loop containing nucleotide triphosphate hydrolases"/>
    <property type="match status" value="1"/>
</dbReference>
<evidence type="ECO:0000259" key="2">
    <source>
        <dbReference type="SMART" id="SM00382"/>
    </source>
</evidence>
<feature type="domain" description="AAA+ ATPase" evidence="2">
    <location>
        <begin position="230"/>
        <end position="492"/>
    </location>
</feature>
<dbReference type="Pfam" id="PF20436">
    <property type="entry name" value="LonB_AAA-LID"/>
    <property type="match status" value="1"/>
</dbReference>
<dbReference type="OrthoDB" id="9782629at2"/>
<dbReference type="EMBL" id="FPAA01000006">
    <property type="protein sequence ID" value="SFS69263.1"/>
    <property type="molecule type" value="Genomic_DNA"/>
</dbReference>
<organism evidence="3 4">
    <name type="scientific">Marininema halotolerans</name>
    <dbReference type="NCBI Taxonomy" id="1155944"/>
    <lineage>
        <taxon>Bacteria</taxon>
        <taxon>Bacillati</taxon>
        <taxon>Bacillota</taxon>
        <taxon>Bacilli</taxon>
        <taxon>Bacillales</taxon>
        <taxon>Thermoactinomycetaceae</taxon>
        <taxon>Marininema</taxon>
    </lineage>
</organism>
<dbReference type="SUPFAM" id="SSF52540">
    <property type="entry name" value="P-loop containing nucleoside triphosphate hydrolases"/>
    <property type="match status" value="1"/>
</dbReference>
<dbReference type="InterPro" id="IPR003959">
    <property type="entry name" value="ATPase_AAA_core"/>
</dbReference>
<evidence type="ECO:0000313" key="4">
    <source>
        <dbReference type="Proteomes" id="UP000198660"/>
    </source>
</evidence>
<keyword evidence="1" id="KW-0472">Membrane</keyword>
<dbReference type="Pfam" id="PF00158">
    <property type="entry name" value="Sigma54_activat"/>
    <property type="match status" value="1"/>
</dbReference>
<dbReference type="PANTHER" id="PTHR42759">
    <property type="entry name" value="MOXR FAMILY PROTEIN"/>
    <property type="match status" value="1"/>
</dbReference>
<keyword evidence="4" id="KW-1185">Reference proteome</keyword>
<feature type="transmembrane region" description="Helical" evidence="1">
    <location>
        <begin position="303"/>
        <end position="323"/>
    </location>
</feature>
<dbReference type="Pfam" id="PF00004">
    <property type="entry name" value="AAA"/>
    <property type="match status" value="1"/>
</dbReference>
<dbReference type="Proteomes" id="UP000198660">
    <property type="component" value="Unassembled WGS sequence"/>
</dbReference>
<keyword evidence="3" id="KW-0645">Protease</keyword>